<proteinExistence type="predicted"/>
<name>A0A2N9XS24_9NEIS</name>
<dbReference type="NCBIfam" id="TIGR01560">
    <property type="entry name" value="put_DNA_pack"/>
    <property type="match status" value="1"/>
</dbReference>
<dbReference type="EMBL" id="MEIP01000018">
    <property type="protein sequence ID" value="PIT47259.1"/>
    <property type="molecule type" value="Genomic_DNA"/>
</dbReference>
<dbReference type="InterPro" id="IPR006450">
    <property type="entry name" value="Phage_HK97_gp6-like"/>
</dbReference>
<dbReference type="EMBL" id="MEIQ01000028">
    <property type="protein sequence ID" value="PIT51430.1"/>
    <property type="molecule type" value="Genomic_DNA"/>
</dbReference>
<comment type="caution">
    <text evidence="2">The sequence shown here is derived from an EMBL/GenBank/DDBJ whole genome shotgun (WGS) entry which is preliminary data.</text>
</comment>
<dbReference type="AlphaFoldDB" id="A0A2N9XS24"/>
<protein>
    <recommendedName>
        <fullName evidence="5">Phage gp6-like head-tail connector protein</fullName>
    </recommendedName>
</protein>
<sequence length="105" mass="12076">MMISIDDIRNNCRIDDDSEDDLLRIYLAAAQETVKQFTGRNWYENEVPDTDPTGMLYNSAVDMAMLLLTANWYKNREAVSAMNAAWLPFGVGFLLQPYRIMWGDS</sequence>
<dbReference type="Proteomes" id="UP000231484">
    <property type="component" value="Unassembled WGS sequence"/>
</dbReference>
<gene>
    <name evidence="1" type="ORF">BHC46_07285</name>
    <name evidence="2" type="ORF">BHC48_03830</name>
</gene>
<dbReference type="Gene3D" id="1.10.3230.30">
    <property type="entry name" value="Phage gp6-like head-tail connector protein"/>
    <property type="match status" value="1"/>
</dbReference>
<evidence type="ECO:0000313" key="1">
    <source>
        <dbReference type="EMBL" id="PIT47259.1"/>
    </source>
</evidence>
<dbReference type="CDD" id="cd08054">
    <property type="entry name" value="gp6"/>
    <property type="match status" value="1"/>
</dbReference>
<organism evidence="2 4">
    <name type="scientific">Snodgrassella alvi</name>
    <dbReference type="NCBI Taxonomy" id="1196083"/>
    <lineage>
        <taxon>Bacteria</taxon>
        <taxon>Pseudomonadati</taxon>
        <taxon>Pseudomonadota</taxon>
        <taxon>Betaproteobacteria</taxon>
        <taxon>Neisseriales</taxon>
        <taxon>Neisseriaceae</taxon>
        <taxon>Snodgrassella</taxon>
    </lineage>
</organism>
<evidence type="ECO:0000313" key="2">
    <source>
        <dbReference type="EMBL" id="PIT51430.1"/>
    </source>
</evidence>
<evidence type="ECO:0000313" key="4">
    <source>
        <dbReference type="Proteomes" id="UP000231484"/>
    </source>
</evidence>
<dbReference type="Proteomes" id="UP000229970">
    <property type="component" value="Unassembled WGS sequence"/>
</dbReference>
<dbReference type="Pfam" id="PF05135">
    <property type="entry name" value="Phage_connect_1"/>
    <property type="match status" value="1"/>
</dbReference>
<evidence type="ECO:0008006" key="5">
    <source>
        <dbReference type="Google" id="ProtNLM"/>
    </source>
</evidence>
<reference evidence="3 4" key="1">
    <citation type="journal article" date="2017" name="MBio">
        <title>Type VI secretion-mediated competition in the bee gut microbiome.</title>
        <authorList>
            <person name="Steele M.I."/>
            <person name="Kwong W.K."/>
            <person name="Powell J.E."/>
            <person name="Whiteley M."/>
            <person name="Moran N.A."/>
        </authorList>
    </citation>
    <scope>NUCLEOTIDE SEQUENCE [LARGE SCALE GENOMIC DNA]</scope>
    <source>
        <strain evidence="2 4">Occ4-2</strain>
        <strain evidence="1 3">Ruf1-X</strain>
    </source>
</reference>
<dbReference type="InterPro" id="IPR021146">
    <property type="entry name" value="Phage_gp6-like_head-tail"/>
</dbReference>
<evidence type="ECO:0000313" key="3">
    <source>
        <dbReference type="Proteomes" id="UP000229970"/>
    </source>
</evidence>
<accession>A0A2N9XS24</accession>